<evidence type="ECO:0000256" key="3">
    <source>
        <dbReference type="ARBA" id="ARBA00022714"/>
    </source>
</evidence>
<name>A0A261FVY3_9BIFI</name>
<dbReference type="InterPro" id="IPR039261">
    <property type="entry name" value="FNR_nucleotide-bd"/>
</dbReference>
<keyword evidence="9" id="KW-0812">Transmembrane</keyword>
<dbReference type="GO" id="GO:0050660">
    <property type="term" value="F:flavin adenine dinucleotide binding"/>
    <property type="evidence" value="ECO:0007669"/>
    <property type="project" value="TreeGrafter"/>
</dbReference>
<reference evidence="11 12" key="1">
    <citation type="journal article" date="2017" name="BMC Genomics">
        <title>Comparative genomic and phylogenomic analyses of the Bifidobacteriaceae family.</title>
        <authorList>
            <person name="Lugli G.A."/>
            <person name="Milani C."/>
            <person name="Turroni F."/>
            <person name="Duranti S."/>
            <person name="Mancabelli L."/>
            <person name="Mangifesta M."/>
            <person name="Ferrario C."/>
            <person name="Modesto M."/>
            <person name="Mattarelli P."/>
            <person name="Jiri K."/>
            <person name="van Sinderen D."/>
            <person name="Ventura M."/>
        </authorList>
    </citation>
    <scope>NUCLEOTIDE SEQUENCE [LARGE SCALE GENOMIC DNA]</scope>
    <source>
        <strain evidence="11 12">DSM 28807</strain>
    </source>
</reference>
<accession>A0A261FVY3</accession>
<evidence type="ECO:0000313" key="12">
    <source>
        <dbReference type="Proteomes" id="UP000216352"/>
    </source>
</evidence>
<keyword evidence="6" id="KW-0560">Oxidoreductase</keyword>
<evidence type="ECO:0000256" key="4">
    <source>
        <dbReference type="ARBA" id="ARBA00022723"/>
    </source>
</evidence>
<evidence type="ECO:0000256" key="8">
    <source>
        <dbReference type="ARBA" id="ARBA00023014"/>
    </source>
</evidence>
<organism evidence="11 12">
    <name type="scientific">Bifidobacterium lemurum</name>
    <dbReference type="NCBI Taxonomy" id="1603886"/>
    <lineage>
        <taxon>Bacteria</taxon>
        <taxon>Bacillati</taxon>
        <taxon>Actinomycetota</taxon>
        <taxon>Actinomycetes</taxon>
        <taxon>Bifidobacteriales</taxon>
        <taxon>Bifidobacteriaceae</taxon>
        <taxon>Bifidobacterium</taxon>
    </lineage>
</organism>
<keyword evidence="2" id="KW-0285">Flavoprotein</keyword>
<keyword evidence="3" id="KW-0001">2Fe-2S</keyword>
<keyword evidence="5" id="KW-0274">FAD</keyword>
<dbReference type="STRING" id="1603886.GCA_001895165_01139"/>
<sequence>MSASHRLSLIVPLVWIALLVVIPATLVAVFVVCAPAMIAALIPRIAAGLVAYVWMLEAIVLATRPHWLDRLIGLPKMYMMHGVLGVLALVFAFLHQLDLPSAGLTQLTGQVAFYMLLALVVVALVTMAGWISERFAPAKALRRAIERVGRHEVNVWLHRLLIVATAIVVVHFNLVWYFTMMPAFVATANAYAAVVAAVYVWVKFRDRVLAPQGRVVDIRRLSGDVWSLEVRVSALADSWEEGDFVFLRFPGVKGMGEYHPFSIMNRPNTVGLMTFAIRADGDFTKLLGTSISKGMRVAMLRPFGRYRRFLEERGSGRPVVIYAGGIGVTPLIPVAQYCTEHGRKVTMLYSARTPDDLIGQDELTAWAAESASTLRLLVGQFSEQELADATRPDALYLIGGPSPMLRAITTMLRRNGVRRSDIFTEPFTW</sequence>
<keyword evidence="9" id="KW-1133">Transmembrane helix</keyword>
<dbReference type="OrthoDB" id="9801223at2"/>
<gene>
    <name evidence="11" type="ORF">BLEM_0040</name>
</gene>
<proteinExistence type="predicted"/>
<dbReference type="InterPro" id="IPR017938">
    <property type="entry name" value="Riboflavin_synthase-like_b-brl"/>
</dbReference>
<dbReference type="Gene3D" id="3.40.50.80">
    <property type="entry name" value="Nucleotide-binding domain of ferredoxin-NADP reductase (FNR) module"/>
    <property type="match status" value="1"/>
</dbReference>
<dbReference type="PANTHER" id="PTHR47354">
    <property type="entry name" value="NADH OXIDOREDUCTASE HCR"/>
    <property type="match status" value="1"/>
</dbReference>
<dbReference type="SUPFAM" id="SSF63380">
    <property type="entry name" value="Riboflavin synthase domain-like"/>
    <property type="match status" value="1"/>
</dbReference>
<keyword evidence="4" id="KW-0479">Metal-binding</keyword>
<dbReference type="Pfam" id="PF00175">
    <property type="entry name" value="NAD_binding_1"/>
    <property type="match status" value="1"/>
</dbReference>
<keyword evidence="8" id="KW-0411">Iron-sulfur</keyword>
<dbReference type="AlphaFoldDB" id="A0A261FVY3"/>
<dbReference type="InterPro" id="IPR013112">
    <property type="entry name" value="FAD-bd_8"/>
</dbReference>
<evidence type="ECO:0000256" key="6">
    <source>
        <dbReference type="ARBA" id="ARBA00023002"/>
    </source>
</evidence>
<feature type="transmembrane region" description="Helical" evidence="9">
    <location>
        <begin position="153"/>
        <end position="177"/>
    </location>
</feature>
<comment type="cofactor">
    <cofactor evidence="1">
        <name>FAD</name>
        <dbReference type="ChEBI" id="CHEBI:57692"/>
    </cofactor>
</comment>
<evidence type="ECO:0000256" key="9">
    <source>
        <dbReference type="SAM" id="Phobius"/>
    </source>
</evidence>
<evidence type="ECO:0000313" key="11">
    <source>
        <dbReference type="EMBL" id="OZG63337.1"/>
    </source>
</evidence>
<evidence type="ECO:0000259" key="10">
    <source>
        <dbReference type="PROSITE" id="PS51384"/>
    </source>
</evidence>
<dbReference type="InterPro" id="IPR017927">
    <property type="entry name" value="FAD-bd_FR_type"/>
</dbReference>
<dbReference type="Pfam" id="PF08022">
    <property type="entry name" value="FAD_binding_8"/>
    <property type="match status" value="1"/>
</dbReference>
<feature type="transmembrane region" description="Helical" evidence="9">
    <location>
        <begin position="112"/>
        <end position="132"/>
    </location>
</feature>
<dbReference type="RefSeq" id="WP_072725408.1">
    <property type="nucleotide sequence ID" value="NZ_BDIS01000015.1"/>
</dbReference>
<dbReference type="PROSITE" id="PS51384">
    <property type="entry name" value="FAD_FR"/>
    <property type="match status" value="1"/>
</dbReference>
<evidence type="ECO:0000256" key="2">
    <source>
        <dbReference type="ARBA" id="ARBA00022630"/>
    </source>
</evidence>
<dbReference type="GO" id="GO:0046872">
    <property type="term" value="F:metal ion binding"/>
    <property type="evidence" value="ECO:0007669"/>
    <property type="project" value="UniProtKB-KW"/>
</dbReference>
<dbReference type="GO" id="GO:0016491">
    <property type="term" value="F:oxidoreductase activity"/>
    <property type="evidence" value="ECO:0007669"/>
    <property type="project" value="UniProtKB-KW"/>
</dbReference>
<feature type="transmembrane region" description="Helical" evidence="9">
    <location>
        <begin position="183"/>
        <end position="202"/>
    </location>
</feature>
<dbReference type="InterPro" id="IPR001433">
    <property type="entry name" value="OxRdtase_FAD/NAD-bd"/>
</dbReference>
<comment type="caution">
    <text evidence="11">The sequence shown here is derived from an EMBL/GenBank/DDBJ whole genome shotgun (WGS) entry which is preliminary data.</text>
</comment>
<feature type="transmembrane region" description="Helical" evidence="9">
    <location>
        <begin position="7"/>
        <end position="30"/>
    </location>
</feature>
<dbReference type="SUPFAM" id="SSF52343">
    <property type="entry name" value="Ferredoxin reductase-like, C-terminal NADP-linked domain"/>
    <property type="match status" value="1"/>
</dbReference>
<dbReference type="Proteomes" id="UP000216352">
    <property type="component" value="Unassembled WGS sequence"/>
</dbReference>
<keyword evidence="12" id="KW-1185">Reference proteome</keyword>
<dbReference type="Gene3D" id="2.40.30.10">
    <property type="entry name" value="Translation factors"/>
    <property type="match status" value="1"/>
</dbReference>
<protein>
    <submittedName>
        <fullName evidence="11">Ferric reductase</fullName>
    </submittedName>
</protein>
<keyword evidence="7" id="KW-0408">Iron</keyword>
<evidence type="ECO:0000256" key="5">
    <source>
        <dbReference type="ARBA" id="ARBA00022827"/>
    </source>
</evidence>
<dbReference type="EMBL" id="MWWX01000001">
    <property type="protein sequence ID" value="OZG63337.1"/>
    <property type="molecule type" value="Genomic_DNA"/>
</dbReference>
<evidence type="ECO:0000256" key="7">
    <source>
        <dbReference type="ARBA" id="ARBA00023004"/>
    </source>
</evidence>
<dbReference type="PANTHER" id="PTHR47354:SF8">
    <property type="entry name" value="1,2-PHENYLACETYL-COA EPOXIDASE, SUBUNIT E"/>
    <property type="match status" value="1"/>
</dbReference>
<feature type="transmembrane region" description="Helical" evidence="9">
    <location>
        <begin position="77"/>
        <end position="97"/>
    </location>
</feature>
<evidence type="ECO:0000256" key="1">
    <source>
        <dbReference type="ARBA" id="ARBA00001974"/>
    </source>
</evidence>
<feature type="domain" description="FAD-binding FR-type" evidence="10">
    <location>
        <begin position="208"/>
        <end position="309"/>
    </location>
</feature>
<feature type="transmembrane region" description="Helical" evidence="9">
    <location>
        <begin position="36"/>
        <end position="56"/>
    </location>
</feature>
<dbReference type="InterPro" id="IPR050415">
    <property type="entry name" value="MRET"/>
</dbReference>
<dbReference type="GO" id="GO:0051537">
    <property type="term" value="F:2 iron, 2 sulfur cluster binding"/>
    <property type="evidence" value="ECO:0007669"/>
    <property type="project" value="UniProtKB-KW"/>
</dbReference>
<keyword evidence="9" id="KW-0472">Membrane</keyword>